<dbReference type="InterPro" id="IPR013974">
    <property type="entry name" value="SAF"/>
</dbReference>
<gene>
    <name evidence="3" type="ORF">E2L08_13280</name>
</gene>
<comment type="caution">
    <text evidence="3">The sequence shown here is derived from an EMBL/GenBank/DDBJ whole genome shotgun (WGS) entry which is preliminary data.</text>
</comment>
<dbReference type="AlphaFoldDB" id="A0A4R6A1S3"/>
<dbReference type="InterPro" id="IPR044144">
    <property type="entry name" value="SAF_UxaA/GarD"/>
</dbReference>
<name>A0A4R6A1S3_9RHOB</name>
<keyword evidence="3" id="KW-0966">Cell projection</keyword>
<dbReference type="CDD" id="cd11613">
    <property type="entry name" value="SAF_AH_GD"/>
    <property type="match status" value="1"/>
</dbReference>
<organism evidence="3 4">
    <name type="scientific">Palleronia sediminis</name>
    <dbReference type="NCBI Taxonomy" id="2547833"/>
    <lineage>
        <taxon>Bacteria</taxon>
        <taxon>Pseudomonadati</taxon>
        <taxon>Pseudomonadota</taxon>
        <taxon>Alphaproteobacteria</taxon>
        <taxon>Rhodobacterales</taxon>
        <taxon>Roseobacteraceae</taxon>
        <taxon>Palleronia</taxon>
    </lineage>
</organism>
<dbReference type="OrthoDB" id="9804574at2"/>
<dbReference type="GO" id="GO:0016829">
    <property type="term" value="F:lyase activity"/>
    <property type="evidence" value="ECO:0007669"/>
    <property type="project" value="UniProtKB-KW"/>
</dbReference>
<dbReference type="Proteomes" id="UP000295701">
    <property type="component" value="Unassembled WGS sequence"/>
</dbReference>
<keyword evidence="4" id="KW-1185">Reference proteome</keyword>
<dbReference type="RefSeq" id="WP_133397581.1">
    <property type="nucleotide sequence ID" value="NZ_SNAA01000016.1"/>
</dbReference>
<dbReference type="SMART" id="SM00858">
    <property type="entry name" value="SAF"/>
    <property type="match status" value="1"/>
</dbReference>
<dbReference type="EMBL" id="SNAA01000016">
    <property type="protein sequence ID" value="TDL76562.1"/>
    <property type="molecule type" value="Genomic_DNA"/>
</dbReference>
<protein>
    <submittedName>
        <fullName evidence="3">Flagellar biosynthesis protein FlgA</fullName>
    </submittedName>
</protein>
<keyword evidence="1" id="KW-0456">Lyase</keyword>
<evidence type="ECO:0000313" key="3">
    <source>
        <dbReference type="EMBL" id="TDL76562.1"/>
    </source>
</evidence>
<evidence type="ECO:0000313" key="4">
    <source>
        <dbReference type="Proteomes" id="UP000295701"/>
    </source>
</evidence>
<keyword evidence="3" id="KW-0282">Flagellum</keyword>
<proteinExistence type="predicted"/>
<evidence type="ECO:0000259" key="2">
    <source>
        <dbReference type="SMART" id="SM00858"/>
    </source>
</evidence>
<reference evidence="3 4" key="1">
    <citation type="submission" date="2019-03" db="EMBL/GenBank/DDBJ databases">
        <title>Primorskyibacter sp. SS33 isolated from sediments.</title>
        <authorList>
            <person name="Xunke S."/>
        </authorList>
    </citation>
    <scope>NUCLEOTIDE SEQUENCE [LARGE SCALE GENOMIC DNA]</scope>
    <source>
        <strain evidence="3 4">SS33</strain>
    </source>
</reference>
<accession>A0A4R6A1S3</accession>
<keyword evidence="3" id="KW-0969">Cilium</keyword>
<dbReference type="Gene3D" id="2.30.130.110">
    <property type="match status" value="1"/>
</dbReference>
<sequence>MSEIPHLLVHEAADNVGVVVVEGLTAGTDMLCVVTHDDSSFRLTAKADVPIGHKVALSDLKAGDTAIKYGEDIGRITADVEKGGHVHTHNCKTKRW</sequence>
<evidence type="ECO:0000256" key="1">
    <source>
        <dbReference type="ARBA" id="ARBA00023239"/>
    </source>
</evidence>
<feature type="domain" description="SAF" evidence="2">
    <location>
        <begin position="14"/>
        <end position="92"/>
    </location>
</feature>